<keyword evidence="3" id="KW-1185">Reference proteome</keyword>
<organism evidence="2 3">
    <name type="scientific">Pavo cristatus</name>
    <name type="common">Indian peafowl</name>
    <name type="synonym">Blue peafowl</name>
    <dbReference type="NCBI Taxonomy" id="9049"/>
    <lineage>
        <taxon>Eukaryota</taxon>
        <taxon>Metazoa</taxon>
        <taxon>Chordata</taxon>
        <taxon>Craniata</taxon>
        <taxon>Vertebrata</taxon>
        <taxon>Euteleostomi</taxon>
        <taxon>Archelosauria</taxon>
        <taxon>Archosauria</taxon>
        <taxon>Dinosauria</taxon>
        <taxon>Saurischia</taxon>
        <taxon>Theropoda</taxon>
        <taxon>Coelurosauria</taxon>
        <taxon>Aves</taxon>
        <taxon>Neognathae</taxon>
        <taxon>Galloanserae</taxon>
        <taxon>Galliformes</taxon>
        <taxon>Phasianidae</taxon>
        <taxon>Phasianinae</taxon>
        <taxon>Pavo</taxon>
    </lineage>
</organism>
<dbReference type="Pfam" id="PF17256">
    <property type="entry name" value="ANAPC16"/>
    <property type="match status" value="1"/>
</dbReference>
<protein>
    <submittedName>
        <fullName evidence="2">Uncharacterized protein</fullName>
    </submittedName>
</protein>
<proteinExistence type="predicted"/>
<name>A0A8C9F438_PAVCR</name>
<dbReference type="AlphaFoldDB" id="A0A8C9F438"/>
<reference evidence="2" key="1">
    <citation type="submission" date="2025-08" db="UniProtKB">
        <authorList>
            <consortium name="Ensembl"/>
        </authorList>
    </citation>
    <scope>IDENTIFICATION</scope>
</reference>
<feature type="region of interest" description="Disordered" evidence="1">
    <location>
        <begin position="1"/>
        <end position="33"/>
    </location>
</feature>
<dbReference type="Ensembl" id="ENSPSTT00000009429.1">
    <property type="protein sequence ID" value="ENSPSTP00000008987.1"/>
    <property type="gene ID" value="ENSPSTG00000006343.1"/>
</dbReference>
<dbReference type="UniPathway" id="UPA00143"/>
<reference evidence="2" key="2">
    <citation type="submission" date="2025-09" db="UniProtKB">
        <authorList>
            <consortium name="Ensembl"/>
        </authorList>
    </citation>
    <scope>IDENTIFICATION</scope>
</reference>
<dbReference type="Proteomes" id="UP000694428">
    <property type="component" value="Unplaced"/>
</dbReference>
<accession>A0A8C9F438</accession>
<evidence type="ECO:0000256" key="1">
    <source>
        <dbReference type="SAM" id="MobiDB-lite"/>
    </source>
</evidence>
<dbReference type="InterPro" id="IPR029641">
    <property type="entry name" value="APC16"/>
</dbReference>
<evidence type="ECO:0000313" key="2">
    <source>
        <dbReference type="Ensembl" id="ENSPSTP00000008987.1"/>
    </source>
</evidence>
<sequence length="94" mass="10566">SNASRSSAAALHKTWDYPVTPGRQVPEEASPTTNCFTAPKPALPMLQHNSQTFLCHFILETRTVSTLRHTDHRVVTARQRKTEQMTFTSTTARL</sequence>
<evidence type="ECO:0000313" key="3">
    <source>
        <dbReference type="Proteomes" id="UP000694428"/>
    </source>
</evidence>
<dbReference type="GO" id="GO:0016567">
    <property type="term" value="P:protein ubiquitination"/>
    <property type="evidence" value="ECO:0007669"/>
    <property type="project" value="UniProtKB-UniPathway"/>
</dbReference>
<dbReference type="GO" id="GO:0005680">
    <property type="term" value="C:anaphase-promoting complex"/>
    <property type="evidence" value="ECO:0007669"/>
    <property type="project" value="InterPro"/>
</dbReference>